<feature type="chain" id="PRO_5045440701" evidence="1">
    <location>
        <begin position="20"/>
        <end position="48"/>
    </location>
</feature>
<gene>
    <name evidence="2" type="ORF">IDJ75_14280</name>
</gene>
<name>A0ABR7X7A4_9SPHI</name>
<proteinExistence type="predicted"/>
<evidence type="ECO:0000256" key="1">
    <source>
        <dbReference type="SAM" id="SignalP"/>
    </source>
</evidence>
<dbReference type="RefSeq" id="WP_191176300.1">
    <property type="nucleotide sequence ID" value="NZ_JACWMW010000003.1"/>
</dbReference>
<accession>A0ABR7X7A4</accession>
<organism evidence="2 3">
    <name type="scientific">Mucilaginibacter rigui</name>
    <dbReference type="NCBI Taxonomy" id="534635"/>
    <lineage>
        <taxon>Bacteria</taxon>
        <taxon>Pseudomonadati</taxon>
        <taxon>Bacteroidota</taxon>
        <taxon>Sphingobacteriia</taxon>
        <taxon>Sphingobacteriales</taxon>
        <taxon>Sphingobacteriaceae</taxon>
        <taxon>Mucilaginibacter</taxon>
    </lineage>
</organism>
<evidence type="ECO:0000313" key="2">
    <source>
        <dbReference type="EMBL" id="MBD1386449.1"/>
    </source>
</evidence>
<sequence length="48" mass="5244">MKKLIIVAALILTSGILPSFTKQVTVKPTMPIEQNNTMPFKKDIGTAD</sequence>
<evidence type="ECO:0000313" key="3">
    <source>
        <dbReference type="Proteomes" id="UP000618754"/>
    </source>
</evidence>
<feature type="signal peptide" evidence="1">
    <location>
        <begin position="1"/>
        <end position="19"/>
    </location>
</feature>
<comment type="caution">
    <text evidence="2">The sequence shown here is derived from an EMBL/GenBank/DDBJ whole genome shotgun (WGS) entry which is preliminary data.</text>
</comment>
<keyword evidence="1" id="KW-0732">Signal</keyword>
<reference evidence="2 3" key="1">
    <citation type="submission" date="2020-09" db="EMBL/GenBank/DDBJ databases">
        <title>Novel species of Mucilaginibacter isolated from a glacier on the Tibetan Plateau.</title>
        <authorList>
            <person name="Liu Q."/>
            <person name="Xin Y.-H."/>
        </authorList>
    </citation>
    <scope>NUCLEOTIDE SEQUENCE [LARGE SCALE GENOMIC DNA]</scope>
    <source>
        <strain evidence="2 3">CGMCC 1.13878</strain>
    </source>
</reference>
<dbReference type="EMBL" id="JACWMW010000003">
    <property type="protein sequence ID" value="MBD1386449.1"/>
    <property type="molecule type" value="Genomic_DNA"/>
</dbReference>
<dbReference type="Proteomes" id="UP000618754">
    <property type="component" value="Unassembled WGS sequence"/>
</dbReference>
<keyword evidence="3" id="KW-1185">Reference proteome</keyword>
<protein>
    <submittedName>
        <fullName evidence="2">Uncharacterized protein</fullName>
    </submittedName>
</protein>